<feature type="non-terminal residue" evidence="8">
    <location>
        <position position="227"/>
    </location>
</feature>
<sequence length="227" mass="26137">VFHESNMSAKSLIKKKASVDKKCRLIVRNIPWEYQESELLKIFSVHGKVVEVNLPRKYPNGPLRGFAYIQYKNIEEAEKAINTMNETKHHGRTIAVDWSLPKDKYLEALKSQQGKHFCEQNNDYHIDSYIEGPAEESNENETDEGDNGFYENSMMDIDHDESEVDSIEDSSKDIDHNDEGEVDSVENNSKNNYSVKKKIHTLSEDAVLFVRNLSFEATEEELSDMLV</sequence>
<evidence type="ECO:0000256" key="5">
    <source>
        <dbReference type="PROSITE-ProRule" id="PRU00176"/>
    </source>
</evidence>
<evidence type="ECO:0000256" key="2">
    <source>
        <dbReference type="ARBA" id="ARBA00022737"/>
    </source>
</evidence>
<dbReference type="InterPro" id="IPR012677">
    <property type="entry name" value="Nucleotide-bd_a/b_plait_sf"/>
</dbReference>
<evidence type="ECO:0000259" key="7">
    <source>
        <dbReference type="PROSITE" id="PS50102"/>
    </source>
</evidence>
<keyword evidence="4" id="KW-0539">Nucleus</keyword>
<reference evidence="8" key="1">
    <citation type="submission" date="2021-06" db="EMBL/GenBank/DDBJ databases">
        <authorList>
            <person name="Kallberg Y."/>
            <person name="Tangrot J."/>
            <person name="Rosling A."/>
        </authorList>
    </citation>
    <scope>NUCLEOTIDE SEQUENCE</scope>
    <source>
        <strain evidence="8">FL966</strain>
    </source>
</reference>
<dbReference type="GO" id="GO:0003729">
    <property type="term" value="F:mRNA binding"/>
    <property type="evidence" value="ECO:0007669"/>
    <property type="project" value="TreeGrafter"/>
</dbReference>
<protein>
    <submittedName>
        <fullName evidence="8">3646_t:CDS:1</fullName>
    </submittedName>
</protein>
<comment type="subcellular location">
    <subcellularLocation>
        <location evidence="1">Nucleus</location>
    </subcellularLocation>
</comment>
<dbReference type="SMART" id="SM00361">
    <property type="entry name" value="RRM_1"/>
    <property type="match status" value="1"/>
</dbReference>
<dbReference type="PANTHER" id="PTHR48039">
    <property type="entry name" value="RNA-BINDING MOTIF PROTEIN 14B"/>
    <property type="match status" value="1"/>
</dbReference>
<evidence type="ECO:0000313" key="8">
    <source>
        <dbReference type="EMBL" id="CAG8832598.1"/>
    </source>
</evidence>
<dbReference type="InterPro" id="IPR003954">
    <property type="entry name" value="RRM_euk-type"/>
</dbReference>
<evidence type="ECO:0000256" key="6">
    <source>
        <dbReference type="SAM" id="MobiDB-lite"/>
    </source>
</evidence>
<dbReference type="Proteomes" id="UP000789759">
    <property type="component" value="Unassembled WGS sequence"/>
</dbReference>
<accession>A0A9N9KIM0</accession>
<dbReference type="PROSITE" id="PS50102">
    <property type="entry name" value="RRM"/>
    <property type="match status" value="1"/>
</dbReference>
<dbReference type="Gene3D" id="3.30.70.330">
    <property type="match status" value="1"/>
</dbReference>
<feature type="compositionally biased region" description="Basic and acidic residues" evidence="6">
    <location>
        <begin position="169"/>
        <end position="179"/>
    </location>
</feature>
<feature type="compositionally biased region" description="Acidic residues" evidence="6">
    <location>
        <begin position="158"/>
        <end position="168"/>
    </location>
</feature>
<comment type="caution">
    <text evidence="8">The sequence shown here is derived from an EMBL/GenBank/DDBJ whole genome shotgun (WGS) entry which is preliminary data.</text>
</comment>
<proteinExistence type="predicted"/>
<dbReference type="InterPro" id="IPR035979">
    <property type="entry name" value="RBD_domain_sf"/>
</dbReference>
<evidence type="ECO:0000256" key="4">
    <source>
        <dbReference type="ARBA" id="ARBA00023242"/>
    </source>
</evidence>
<keyword evidence="2" id="KW-0677">Repeat</keyword>
<dbReference type="InterPro" id="IPR051945">
    <property type="entry name" value="RRM_MRD1_RNA_proc_ribogen"/>
</dbReference>
<dbReference type="InterPro" id="IPR000504">
    <property type="entry name" value="RRM_dom"/>
</dbReference>
<dbReference type="GO" id="GO:0005730">
    <property type="term" value="C:nucleolus"/>
    <property type="evidence" value="ECO:0007669"/>
    <property type="project" value="TreeGrafter"/>
</dbReference>
<dbReference type="AlphaFoldDB" id="A0A9N9KIM0"/>
<evidence type="ECO:0000313" key="9">
    <source>
        <dbReference type="Proteomes" id="UP000789759"/>
    </source>
</evidence>
<dbReference type="SMART" id="SM00360">
    <property type="entry name" value="RRM"/>
    <property type="match status" value="1"/>
</dbReference>
<dbReference type="CDD" id="cd12414">
    <property type="entry name" value="RRM2_RBM28_like"/>
    <property type="match status" value="1"/>
</dbReference>
<dbReference type="PANTHER" id="PTHR48039:SF5">
    <property type="entry name" value="RNA-BINDING PROTEIN 28"/>
    <property type="match status" value="1"/>
</dbReference>
<dbReference type="SUPFAM" id="SSF54928">
    <property type="entry name" value="RNA-binding domain, RBD"/>
    <property type="match status" value="1"/>
</dbReference>
<gene>
    <name evidence="8" type="ORF">CPELLU_LOCUS20871</name>
</gene>
<keyword evidence="9" id="KW-1185">Reference proteome</keyword>
<name>A0A9N9KIM0_9GLOM</name>
<keyword evidence="3 5" id="KW-0694">RNA-binding</keyword>
<evidence type="ECO:0000256" key="1">
    <source>
        <dbReference type="ARBA" id="ARBA00004123"/>
    </source>
</evidence>
<evidence type="ECO:0000256" key="3">
    <source>
        <dbReference type="ARBA" id="ARBA00022884"/>
    </source>
</evidence>
<feature type="non-terminal residue" evidence="8">
    <location>
        <position position="1"/>
    </location>
</feature>
<dbReference type="OrthoDB" id="19742at2759"/>
<dbReference type="EMBL" id="CAJVQA010068758">
    <property type="protein sequence ID" value="CAG8832598.1"/>
    <property type="molecule type" value="Genomic_DNA"/>
</dbReference>
<dbReference type="Pfam" id="PF00076">
    <property type="entry name" value="RRM_1"/>
    <property type="match status" value="1"/>
</dbReference>
<organism evidence="8 9">
    <name type="scientific">Cetraspora pellucida</name>
    <dbReference type="NCBI Taxonomy" id="1433469"/>
    <lineage>
        <taxon>Eukaryota</taxon>
        <taxon>Fungi</taxon>
        <taxon>Fungi incertae sedis</taxon>
        <taxon>Mucoromycota</taxon>
        <taxon>Glomeromycotina</taxon>
        <taxon>Glomeromycetes</taxon>
        <taxon>Diversisporales</taxon>
        <taxon>Gigasporaceae</taxon>
        <taxon>Cetraspora</taxon>
    </lineage>
</organism>
<feature type="domain" description="RRM" evidence="7">
    <location>
        <begin position="23"/>
        <end position="101"/>
    </location>
</feature>
<feature type="region of interest" description="Disordered" evidence="6">
    <location>
        <begin position="133"/>
        <end position="189"/>
    </location>
</feature>
<feature type="compositionally biased region" description="Acidic residues" evidence="6">
    <location>
        <begin position="133"/>
        <end position="146"/>
    </location>
</feature>